<evidence type="ECO:0000313" key="4">
    <source>
        <dbReference type="EMBL" id="THU90174.1"/>
    </source>
</evidence>
<proteinExistence type="predicted"/>
<evidence type="ECO:0000256" key="1">
    <source>
        <dbReference type="ARBA" id="ARBA00001968"/>
    </source>
</evidence>
<protein>
    <recommendedName>
        <fullName evidence="3">DDE Tnp4 domain-containing protein</fullName>
    </recommendedName>
</protein>
<reference evidence="4 5" key="1">
    <citation type="journal article" date="2019" name="Nat. Ecol. Evol.">
        <title>Megaphylogeny resolves global patterns of mushroom evolution.</title>
        <authorList>
            <person name="Varga T."/>
            <person name="Krizsan K."/>
            <person name="Foldi C."/>
            <person name="Dima B."/>
            <person name="Sanchez-Garcia M."/>
            <person name="Sanchez-Ramirez S."/>
            <person name="Szollosi G.J."/>
            <person name="Szarkandi J.G."/>
            <person name="Papp V."/>
            <person name="Albert L."/>
            <person name="Andreopoulos W."/>
            <person name="Angelini C."/>
            <person name="Antonin V."/>
            <person name="Barry K.W."/>
            <person name="Bougher N.L."/>
            <person name="Buchanan P."/>
            <person name="Buyck B."/>
            <person name="Bense V."/>
            <person name="Catcheside P."/>
            <person name="Chovatia M."/>
            <person name="Cooper J."/>
            <person name="Damon W."/>
            <person name="Desjardin D."/>
            <person name="Finy P."/>
            <person name="Geml J."/>
            <person name="Haridas S."/>
            <person name="Hughes K."/>
            <person name="Justo A."/>
            <person name="Karasinski D."/>
            <person name="Kautmanova I."/>
            <person name="Kiss B."/>
            <person name="Kocsube S."/>
            <person name="Kotiranta H."/>
            <person name="LaButti K.M."/>
            <person name="Lechner B.E."/>
            <person name="Liimatainen K."/>
            <person name="Lipzen A."/>
            <person name="Lukacs Z."/>
            <person name="Mihaltcheva S."/>
            <person name="Morgado L.N."/>
            <person name="Niskanen T."/>
            <person name="Noordeloos M.E."/>
            <person name="Ohm R.A."/>
            <person name="Ortiz-Santana B."/>
            <person name="Ovrebo C."/>
            <person name="Racz N."/>
            <person name="Riley R."/>
            <person name="Savchenko A."/>
            <person name="Shiryaev A."/>
            <person name="Soop K."/>
            <person name="Spirin V."/>
            <person name="Szebenyi C."/>
            <person name="Tomsovsky M."/>
            <person name="Tulloss R.E."/>
            <person name="Uehling J."/>
            <person name="Grigoriev I.V."/>
            <person name="Vagvolgyi C."/>
            <person name="Papp T."/>
            <person name="Martin F.M."/>
            <person name="Miettinen O."/>
            <person name="Hibbett D.S."/>
            <person name="Nagy L.G."/>
        </authorList>
    </citation>
    <scope>NUCLEOTIDE SEQUENCE [LARGE SCALE GENOMIC DNA]</scope>
    <source>
        <strain evidence="4 5">CBS 962.96</strain>
    </source>
</reference>
<gene>
    <name evidence="4" type="ORF">K435DRAFT_676444</name>
</gene>
<feature type="domain" description="DDE Tnp4" evidence="3">
    <location>
        <begin position="4"/>
        <end position="57"/>
    </location>
</feature>
<keyword evidence="5" id="KW-1185">Reference proteome</keyword>
<keyword evidence="2" id="KW-0479">Metal-binding</keyword>
<evidence type="ECO:0000313" key="5">
    <source>
        <dbReference type="Proteomes" id="UP000297245"/>
    </source>
</evidence>
<sequence>RPTTPQELYNLRHASARNVVERVFGVVKKRWAILTRPPQCPMDIQACIPPALVALHNFILKKDENDLEKYLGDDCYDEQPGVRGSGEINFGSLADGYTTRTEKQQAENRRDEIAQAMWEDYLLVLAEQGEQVDSGIAVD</sequence>
<comment type="cofactor">
    <cofactor evidence="1">
        <name>a divalent metal cation</name>
        <dbReference type="ChEBI" id="CHEBI:60240"/>
    </cofactor>
</comment>
<dbReference type="Proteomes" id="UP000297245">
    <property type="component" value="Unassembled WGS sequence"/>
</dbReference>
<accession>A0A4S8LLT4</accession>
<organism evidence="4 5">
    <name type="scientific">Dendrothele bispora (strain CBS 962.96)</name>
    <dbReference type="NCBI Taxonomy" id="1314807"/>
    <lineage>
        <taxon>Eukaryota</taxon>
        <taxon>Fungi</taxon>
        <taxon>Dikarya</taxon>
        <taxon>Basidiomycota</taxon>
        <taxon>Agaricomycotina</taxon>
        <taxon>Agaricomycetes</taxon>
        <taxon>Agaricomycetidae</taxon>
        <taxon>Agaricales</taxon>
        <taxon>Agaricales incertae sedis</taxon>
        <taxon>Dendrothele</taxon>
    </lineage>
</organism>
<dbReference type="Pfam" id="PF13359">
    <property type="entry name" value="DDE_Tnp_4"/>
    <property type="match status" value="1"/>
</dbReference>
<feature type="non-terminal residue" evidence="4">
    <location>
        <position position="1"/>
    </location>
</feature>
<dbReference type="InterPro" id="IPR027806">
    <property type="entry name" value="HARBI1_dom"/>
</dbReference>
<dbReference type="EMBL" id="ML179343">
    <property type="protein sequence ID" value="THU90174.1"/>
    <property type="molecule type" value="Genomic_DNA"/>
</dbReference>
<evidence type="ECO:0000259" key="3">
    <source>
        <dbReference type="Pfam" id="PF13359"/>
    </source>
</evidence>
<dbReference type="AlphaFoldDB" id="A0A4S8LLT4"/>
<dbReference type="OrthoDB" id="1681765at2759"/>
<name>A0A4S8LLT4_DENBC</name>
<evidence type="ECO:0000256" key="2">
    <source>
        <dbReference type="ARBA" id="ARBA00022723"/>
    </source>
</evidence>
<dbReference type="GO" id="GO:0046872">
    <property type="term" value="F:metal ion binding"/>
    <property type="evidence" value="ECO:0007669"/>
    <property type="project" value="UniProtKB-KW"/>
</dbReference>